<dbReference type="EMBL" id="MUJZ01033712">
    <property type="protein sequence ID" value="OTF77238.1"/>
    <property type="molecule type" value="Genomic_DNA"/>
</dbReference>
<protein>
    <submittedName>
        <fullName evidence="2">Uncharacterized protein</fullName>
    </submittedName>
</protein>
<keyword evidence="3" id="KW-1185">Reference proteome</keyword>
<dbReference type="OrthoDB" id="166134at2759"/>
<feature type="non-terminal residue" evidence="2">
    <location>
        <position position="1"/>
    </location>
</feature>
<gene>
    <name evidence="2" type="ORF">BLA29_008812</name>
</gene>
<sequence>KSINYDEDDCLDSENLLEKIRVCIDCHRLLILRRDKLERSHYQCPLIEFYQKLREMIQQLERLLSVYDLMAESLNLGESKYQLQDGIDVKNKITKFGEEIDLISRKIETYNDDGKTLCTERQQSIQKLIRRSTIQYLRDNLLSLNELPDVEHYERLKQSHNEMIERRIQWEKQMVLIEQEQYKRQREENGGRKSMIIGNDGFCPQT</sequence>
<evidence type="ECO:0000256" key="1">
    <source>
        <dbReference type="SAM" id="MobiDB-lite"/>
    </source>
</evidence>
<proteinExistence type="predicted"/>
<comment type="caution">
    <text evidence="2">The sequence shown here is derived from an EMBL/GenBank/DDBJ whole genome shotgun (WGS) entry which is preliminary data.</text>
</comment>
<feature type="region of interest" description="Disordered" evidence="1">
    <location>
        <begin position="187"/>
        <end position="206"/>
    </location>
</feature>
<evidence type="ECO:0000313" key="2">
    <source>
        <dbReference type="EMBL" id="OTF77238.1"/>
    </source>
</evidence>
<evidence type="ECO:0000313" key="3">
    <source>
        <dbReference type="Proteomes" id="UP000194236"/>
    </source>
</evidence>
<accession>A0A1Y3BBF9</accession>
<dbReference type="Proteomes" id="UP000194236">
    <property type="component" value="Unassembled WGS sequence"/>
</dbReference>
<name>A0A1Y3BBF9_EURMA</name>
<reference evidence="2 3" key="1">
    <citation type="submission" date="2017-03" db="EMBL/GenBank/DDBJ databases">
        <title>Genome Survey of Euroglyphus maynei.</title>
        <authorList>
            <person name="Arlian L.G."/>
            <person name="Morgan M.S."/>
            <person name="Rider S.D."/>
        </authorList>
    </citation>
    <scope>NUCLEOTIDE SEQUENCE [LARGE SCALE GENOMIC DNA]</scope>
    <source>
        <strain evidence="2">Arlian Lab</strain>
        <tissue evidence="2">Whole body</tissue>
    </source>
</reference>
<organism evidence="2 3">
    <name type="scientific">Euroglyphus maynei</name>
    <name type="common">Mayne's house dust mite</name>
    <dbReference type="NCBI Taxonomy" id="6958"/>
    <lineage>
        <taxon>Eukaryota</taxon>
        <taxon>Metazoa</taxon>
        <taxon>Ecdysozoa</taxon>
        <taxon>Arthropoda</taxon>
        <taxon>Chelicerata</taxon>
        <taxon>Arachnida</taxon>
        <taxon>Acari</taxon>
        <taxon>Acariformes</taxon>
        <taxon>Sarcoptiformes</taxon>
        <taxon>Astigmata</taxon>
        <taxon>Psoroptidia</taxon>
        <taxon>Analgoidea</taxon>
        <taxon>Pyroglyphidae</taxon>
        <taxon>Pyroglyphinae</taxon>
        <taxon>Euroglyphus</taxon>
    </lineage>
</organism>
<feature type="non-terminal residue" evidence="2">
    <location>
        <position position="206"/>
    </location>
</feature>
<dbReference type="AlphaFoldDB" id="A0A1Y3BBF9"/>